<name>A0AAV2K4Q9_KNICA</name>
<dbReference type="GO" id="GO:0005737">
    <property type="term" value="C:cytoplasm"/>
    <property type="evidence" value="ECO:0007669"/>
    <property type="project" value="UniProtKB-SubCell"/>
</dbReference>
<feature type="domain" description="PDZ" evidence="4">
    <location>
        <begin position="67"/>
        <end position="156"/>
    </location>
</feature>
<accession>A0AAV2K4Q9</accession>
<dbReference type="InterPro" id="IPR052122">
    <property type="entry name" value="Intracell_Traff_Signaling_Reg"/>
</dbReference>
<protein>
    <recommendedName>
        <fullName evidence="4">PDZ domain-containing protein</fullName>
    </recommendedName>
</protein>
<keyword evidence="2" id="KW-0963">Cytoplasm</keyword>
<dbReference type="PANTHER" id="PTHR15963">
    <property type="entry name" value="GENERAL RECEPTOR FOR PHOSPHOINOSITIDES 1-ASSOCIATED SCAFFOLD PROTEIN-RELATED"/>
    <property type="match status" value="1"/>
</dbReference>
<dbReference type="SMART" id="SM00228">
    <property type="entry name" value="PDZ"/>
    <property type="match status" value="1"/>
</dbReference>
<comment type="subcellular location">
    <subcellularLocation>
        <location evidence="1">Cytoplasm</location>
    </subcellularLocation>
</comment>
<dbReference type="InterPro" id="IPR001478">
    <property type="entry name" value="PDZ"/>
</dbReference>
<evidence type="ECO:0000256" key="1">
    <source>
        <dbReference type="ARBA" id="ARBA00004496"/>
    </source>
</evidence>
<sequence length="329" mass="36475">MNFNVFGRYGDQQNCSQEASASRKKGSLWYRRSLKGRSRQTQNNPALTCKPKQPTSLVDYSDPQRTTLVLEKPDNESYGFEIQTYILPQKSSCAEETCTLIGAVQEDSVADSAGLTTGDIIIAVNGASTEGMKHQHISDIIRGSPNRLKIETVSGNAVKQVELEKKRNQLKHSLCEKLLELRALSLQEERLQRGKSNSLHSSADYDRSTLPGRWGRRFSSDSSCRSTVTEDSDQASVFGDMYSPSPLSETDENCFFSKDFSSHTFRSSSSLAGSSTSLSPAWDEAKVSSIFGTLPRKGRRASVRKHILKLLPGFHSSVEEEETGMNAQR</sequence>
<evidence type="ECO:0000313" key="6">
    <source>
        <dbReference type="Proteomes" id="UP001497482"/>
    </source>
</evidence>
<organism evidence="5 6">
    <name type="scientific">Knipowitschia caucasica</name>
    <name type="common">Caucasian dwarf goby</name>
    <name type="synonym">Pomatoschistus caucasicus</name>
    <dbReference type="NCBI Taxonomy" id="637954"/>
    <lineage>
        <taxon>Eukaryota</taxon>
        <taxon>Metazoa</taxon>
        <taxon>Chordata</taxon>
        <taxon>Craniata</taxon>
        <taxon>Vertebrata</taxon>
        <taxon>Euteleostomi</taxon>
        <taxon>Actinopterygii</taxon>
        <taxon>Neopterygii</taxon>
        <taxon>Teleostei</taxon>
        <taxon>Neoteleostei</taxon>
        <taxon>Acanthomorphata</taxon>
        <taxon>Gobiaria</taxon>
        <taxon>Gobiiformes</taxon>
        <taxon>Gobioidei</taxon>
        <taxon>Gobiidae</taxon>
        <taxon>Gobiinae</taxon>
        <taxon>Knipowitschia</taxon>
    </lineage>
</organism>
<dbReference type="InterPro" id="IPR036034">
    <property type="entry name" value="PDZ_sf"/>
</dbReference>
<dbReference type="InterPro" id="IPR041489">
    <property type="entry name" value="PDZ_6"/>
</dbReference>
<reference evidence="5 6" key="1">
    <citation type="submission" date="2024-04" db="EMBL/GenBank/DDBJ databases">
        <authorList>
            <person name="Waldvogel A.-M."/>
            <person name="Schoenle A."/>
        </authorList>
    </citation>
    <scope>NUCLEOTIDE SEQUENCE [LARGE SCALE GENOMIC DNA]</scope>
</reference>
<dbReference type="PROSITE" id="PS50106">
    <property type="entry name" value="PDZ"/>
    <property type="match status" value="1"/>
</dbReference>
<evidence type="ECO:0000313" key="5">
    <source>
        <dbReference type="EMBL" id="CAL1582414.1"/>
    </source>
</evidence>
<dbReference type="EMBL" id="OZ035837">
    <property type="protein sequence ID" value="CAL1582414.1"/>
    <property type="molecule type" value="Genomic_DNA"/>
</dbReference>
<dbReference type="PANTHER" id="PTHR15963:SF1">
    <property type="entry name" value="CYTOHESIN-INTERACTING PROTEIN"/>
    <property type="match status" value="1"/>
</dbReference>
<evidence type="ECO:0000256" key="3">
    <source>
        <dbReference type="SAM" id="MobiDB-lite"/>
    </source>
</evidence>
<proteinExistence type="predicted"/>
<keyword evidence="6" id="KW-1185">Reference proteome</keyword>
<dbReference type="Proteomes" id="UP001497482">
    <property type="component" value="Chromosome 15"/>
</dbReference>
<dbReference type="AlphaFoldDB" id="A0AAV2K4Q9"/>
<dbReference type="SUPFAM" id="SSF50156">
    <property type="entry name" value="PDZ domain-like"/>
    <property type="match status" value="1"/>
</dbReference>
<dbReference type="CDD" id="cd06713">
    <property type="entry name" value="PDZ_tamalin_CYTIP-like"/>
    <property type="match status" value="1"/>
</dbReference>
<gene>
    <name evidence="5" type="ORF">KC01_LOCUS13030</name>
</gene>
<dbReference type="Gene3D" id="2.30.42.10">
    <property type="match status" value="1"/>
</dbReference>
<evidence type="ECO:0000256" key="2">
    <source>
        <dbReference type="ARBA" id="ARBA00022490"/>
    </source>
</evidence>
<feature type="region of interest" description="Disordered" evidence="3">
    <location>
        <begin position="34"/>
        <end position="56"/>
    </location>
</feature>
<dbReference type="Pfam" id="PF17820">
    <property type="entry name" value="PDZ_6"/>
    <property type="match status" value="1"/>
</dbReference>
<evidence type="ECO:0000259" key="4">
    <source>
        <dbReference type="PROSITE" id="PS50106"/>
    </source>
</evidence>